<proteinExistence type="inferred from homology"/>
<dbReference type="GO" id="GO:0031415">
    <property type="term" value="C:NatA complex"/>
    <property type="evidence" value="ECO:0007669"/>
    <property type="project" value="InterPro"/>
</dbReference>
<dbReference type="CDD" id="cd04301">
    <property type="entry name" value="NAT_SF"/>
    <property type="match status" value="1"/>
</dbReference>
<sequence>MVGDHGWKIHKKKHSGLVNMCRFFAFDSLIGFVLVLLVASRYKRICTEKKKVDLYSADLFTAMQVRRATMDDMYNMQHTNLRCLPENYNLRYYLYHILSWPQLLYVCEDMNKKTVGYVLGKMDDEEEAAKAHGHITSLAVLRTHRKLGVASAVMRATMREMDQEYEANFCSLHVRKTNEAALHLYQETLGFRCAEIDEKYYVDDEDAFHMKKYFRGNKQSSLFYVTEQKTLAKQAAAAVITPPTTSTHKDPVAAIAANTTPEAAKAAAAATAAKGSDKKGKGKK</sequence>
<accession>A0A0S4JB69</accession>
<evidence type="ECO:0000259" key="5">
    <source>
        <dbReference type="PROSITE" id="PS51186"/>
    </source>
</evidence>
<dbReference type="InterPro" id="IPR045047">
    <property type="entry name" value="Ard1-like"/>
</dbReference>
<keyword evidence="4" id="KW-0472">Membrane</keyword>
<comment type="similarity">
    <text evidence="3">Belongs to the acetyltransferase family. ARD1 subfamily.</text>
</comment>
<dbReference type="AlphaFoldDB" id="A0A0S4JB69"/>
<dbReference type="Proteomes" id="UP000051952">
    <property type="component" value="Unassembled WGS sequence"/>
</dbReference>
<dbReference type="PANTHER" id="PTHR23091:SF4">
    <property type="entry name" value="N-TERMINAL AMINO-ACID N(ALPHA)-ACETYLTRANSFERASE NATA"/>
    <property type="match status" value="1"/>
</dbReference>
<dbReference type="OrthoDB" id="25586at2759"/>
<keyword evidence="1 6" id="KW-0808">Transferase</keyword>
<gene>
    <name evidence="6" type="ORF">BSAL_17145</name>
</gene>
<keyword evidence="7" id="KW-1185">Reference proteome</keyword>
<evidence type="ECO:0000256" key="1">
    <source>
        <dbReference type="ARBA" id="ARBA00022679"/>
    </source>
</evidence>
<evidence type="ECO:0000313" key="7">
    <source>
        <dbReference type="Proteomes" id="UP000051952"/>
    </source>
</evidence>
<dbReference type="InterPro" id="IPR016181">
    <property type="entry name" value="Acyl_CoA_acyltransferase"/>
</dbReference>
<evidence type="ECO:0000256" key="3">
    <source>
        <dbReference type="ARBA" id="ARBA00025786"/>
    </source>
</evidence>
<dbReference type="GO" id="GO:1990189">
    <property type="term" value="F:protein N-terminal-serine acetyltransferase activity"/>
    <property type="evidence" value="ECO:0007669"/>
    <property type="project" value="TreeGrafter"/>
</dbReference>
<organism evidence="6 7">
    <name type="scientific">Bodo saltans</name>
    <name type="common">Flagellated protozoan</name>
    <dbReference type="NCBI Taxonomy" id="75058"/>
    <lineage>
        <taxon>Eukaryota</taxon>
        <taxon>Discoba</taxon>
        <taxon>Euglenozoa</taxon>
        <taxon>Kinetoplastea</taxon>
        <taxon>Metakinetoplastina</taxon>
        <taxon>Eubodonida</taxon>
        <taxon>Bodonidae</taxon>
        <taxon>Bodo</taxon>
    </lineage>
</organism>
<dbReference type="OMA" id="YKRICTE"/>
<dbReference type="Gene3D" id="3.40.630.30">
    <property type="match status" value="1"/>
</dbReference>
<name>A0A0S4JB69_BODSA</name>
<dbReference type="PANTHER" id="PTHR23091">
    <property type="entry name" value="N-TERMINAL ACETYLTRANSFERASE"/>
    <property type="match status" value="1"/>
</dbReference>
<dbReference type="GO" id="GO:1990190">
    <property type="term" value="F:protein-N-terminal-glutamate acetyltransferase activity"/>
    <property type="evidence" value="ECO:0007669"/>
    <property type="project" value="TreeGrafter"/>
</dbReference>
<dbReference type="EMBL" id="CYKH01001671">
    <property type="protein sequence ID" value="CUG88759.1"/>
    <property type="molecule type" value="Genomic_DNA"/>
</dbReference>
<keyword evidence="2" id="KW-0012">Acyltransferase</keyword>
<dbReference type="PROSITE" id="PS51186">
    <property type="entry name" value="GNAT"/>
    <property type="match status" value="1"/>
</dbReference>
<evidence type="ECO:0000256" key="4">
    <source>
        <dbReference type="SAM" id="Phobius"/>
    </source>
</evidence>
<keyword evidence="4" id="KW-0812">Transmembrane</keyword>
<dbReference type="InterPro" id="IPR000182">
    <property type="entry name" value="GNAT_dom"/>
</dbReference>
<protein>
    <submittedName>
        <fullName evidence="6">N-acetyltransferase subunit ARD1, putative</fullName>
    </submittedName>
</protein>
<feature type="domain" description="N-acetyltransferase" evidence="5">
    <location>
        <begin position="63"/>
        <end position="215"/>
    </location>
</feature>
<dbReference type="FunFam" id="3.40.630.30:FF:000138">
    <property type="entry name" value="N-acetyltransferase subunit ARD1"/>
    <property type="match status" value="1"/>
</dbReference>
<keyword evidence="4" id="KW-1133">Transmembrane helix</keyword>
<reference evidence="7" key="1">
    <citation type="submission" date="2015-09" db="EMBL/GenBank/DDBJ databases">
        <authorList>
            <consortium name="Pathogen Informatics"/>
        </authorList>
    </citation>
    <scope>NUCLEOTIDE SEQUENCE [LARGE SCALE GENOMIC DNA]</scope>
    <source>
        <strain evidence="7">Lake Konstanz</strain>
    </source>
</reference>
<dbReference type="Pfam" id="PF00583">
    <property type="entry name" value="Acetyltransf_1"/>
    <property type="match status" value="1"/>
</dbReference>
<evidence type="ECO:0000313" key="6">
    <source>
        <dbReference type="EMBL" id="CUG88759.1"/>
    </source>
</evidence>
<dbReference type="VEuPathDB" id="TriTrypDB:BSAL_17145"/>
<dbReference type="SUPFAM" id="SSF55729">
    <property type="entry name" value="Acyl-CoA N-acyltransferases (Nat)"/>
    <property type="match status" value="1"/>
</dbReference>
<evidence type="ECO:0000256" key="2">
    <source>
        <dbReference type="ARBA" id="ARBA00023315"/>
    </source>
</evidence>
<feature type="transmembrane region" description="Helical" evidence="4">
    <location>
        <begin position="21"/>
        <end position="42"/>
    </location>
</feature>